<comment type="caution">
    <text evidence="1">The sequence shown here is derived from an EMBL/GenBank/DDBJ whole genome shotgun (WGS) entry which is preliminary data.</text>
</comment>
<name>A0A9W9X2H3_9EURO</name>
<proteinExistence type="predicted"/>
<dbReference type="Proteomes" id="UP001148312">
    <property type="component" value="Unassembled WGS sequence"/>
</dbReference>
<dbReference type="GeneID" id="81626912"/>
<organism evidence="1 2">
    <name type="scientific">Penicillium diatomitis</name>
    <dbReference type="NCBI Taxonomy" id="2819901"/>
    <lineage>
        <taxon>Eukaryota</taxon>
        <taxon>Fungi</taxon>
        <taxon>Dikarya</taxon>
        <taxon>Ascomycota</taxon>
        <taxon>Pezizomycotina</taxon>
        <taxon>Eurotiomycetes</taxon>
        <taxon>Eurotiomycetidae</taxon>
        <taxon>Eurotiales</taxon>
        <taxon>Aspergillaceae</taxon>
        <taxon>Penicillium</taxon>
    </lineage>
</organism>
<dbReference type="RefSeq" id="XP_056788598.1">
    <property type="nucleotide sequence ID" value="XM_056936663.1"/>
</dbReference>
<protein>
    <recommendedName>
        <fullName evidence="3">Berberine/berberine-like domain-containing protein</fullName>
    </recommendedName>
</protein>
<keyword evidence="2" id="KW-1185">Reference proteome</keyword>
<evidence type="ECO:0000313" key="1">
    <source>
        <dbReference type="EMBL" id="KAJ5481168.1"/>
    </source>
</evidence>
<dbReference type="EMBL" id="JAPWDQ010000009">
    <property type="protein sequence ID" value="KAJ5481168.1"/>
    <property type="molecule type" value="Genomic_DNA"/>
</dbReference>
<reference evidence="1" key="2">
    <citation type="journal article" date="2023" name="IMA Fungus">
        <title>Comparative genomic study of the Penicillium genus elucidates a diverse pangenome and 15 lateral gene transfer events.</title>
        <authorList>
            <person name="Petersen C."/>
            <person name="Sorensen T."/>
            <person name="Nielsen M.R."/>
            <person name="Sondergaard T.E."/>
            <person name="Sorensen J.L."/>
            <person name="Fitzpatrick D.A."/>
            <person name="Frisvad J.C."/>
            <person name="Nielsen K.L."/>
        </authorList>
    </citation>
    <scope>NUCLEOTIDE SEQUENCE</scope>
    <source>
        <strain evidence="1">IBT 30728</strain>
    </source>
</reference>
<gene>
    <name evidence="1" type="ORF">N7539_007062</name>
</gene>
<dbReference type="AlphaFoldDB" id="A0A9W9X2H3"/>
<evidence type="ECO:0000313" key="2">
    <source>
        <dbReference type="Proteomes" id="UP001148312"/>
    </source>
</evidence>
<accession>A0A9W9X2H3</accession>
<sequence>MASTPELAAEAVAWGEAFRDDLRKTDPSNIVHSSYISLTSPVKYSKLKEIKGLYEPNNVFKSALAQFY</sequence>
<evidence type="ECO:0008006" key="3">
    <source>
        <dbReference type="Google" id="ProtNLM"/>
    </source>
</evidence>
<reference evidence="1" key="1">
    <citation type="submission" date="2022-12" db="EMBL/GenBank/DDBJ databases">
        <authorList>
            <person name="Petersen C."/>
        </authorList>
    </citation>
    <scope>NUCLEOTIDE SEQUENCE</scope>
    <source>
        <strain evidence="1">IBT 30728</strain>
    </source>
</reference>